<dbReference type="HOGENOM" id="CLU_3046491_0_0_10"/>
<proteinExistence type="predicted"/>
<sequence length="54" mass="6525">MVDEINILFLGLMIVVSTSRFPICTEFEYKYTLKGYKRTITHFKKQKIRQPERI</sequence>
<dbReference type="Proteomes" id="UP000016630">
    <property type="component" value="Unassembled WGS sequence"/>
</dbReference>
<protein>
    <submittedName>
        <fullName evidence="1">Uncharacterized protein</fullName>
    </submittedName>
</protein>
<gene>
    <name evidence="1" type="ORF">HMPREF1555_00622</name>
</gene>
<accession>A0A0E2LS26</accession>
<dbReference type="PATRIC" id="fig|1227271.3.peg.550"/>
<evidence type="ECO:0000313" key="2">
    <source>
        <dbReference type="Proteomes" id="UP000016630"/>
    </source>
</evidence>
<dbReference type="AlphaFoldDB" id="A0A0E2LS26"/>
<name>A0A0E2LS26_PORGN</name>
<comment type="caution">
    <text evidence="1">The sequence shown here is derived from an EMBL/GenBank/DDBJ whole genome shotgun (WGS) entry which is preliminary data.</text>
</comment>
<dbReference type="EMBL" id="AWUW01000035">
    <property type="protein sequence ID" value="ERJ68056.1"/>
    <property type="molecule type" value="Genomic_DNA"/>
</dbReference>
<evidence type="ECO:0000313" key="1">
    <source>
        <dbReference type="EMBL" id="ERJ68056.1"/>
    </source>
</evidence>
<reference evidence="1 2" key="1">
    <citation type="submission" date="2013-06" db="EMBL/GenBank/DDBJ databases">
        <authorList>
            <person name="Weinstock G."/>
            <person name="Sodergren E."/>
            <person name="Lobos E.A."/>
            <person name="Fulton L."/>
            <person name="Fulton R."/>
            <person name="Courtney L."/>
            <person name="Fronick C."/>
            <person name="O'Laughlin M."/>
            <person name="Godfrey J."/>
            <person name="Wilson R.M."/>
            <person name="Miner T."/>
            <person name="Farmer C."/>
            <person name="Delehaunty K."/>
            <person name="Cordes M."/>
            <person name="Minx P."/>
            <person name="Tomlinson C."/>
            <person name="Chen J."/>
            <person name="Wollam A."/>
            <person name="Pepin K.H."/>
            <person name="Bhonagiri V."/>
            <person name="Zhang X."/>
            <person name="Warren W."/>
            <person name="Mitreva M."/>
            <person name="Mardis E.R."/>
            <person name="Wilson R.K."/>
        </authorList>
    </citation>
    <scope>NUCLEOTIDE SEQUENCE [LARGE SCALE GENOMIC DNA]</scope>
    <source>
        <strain evidence="1 2">F0570</strain>
    </source>
</reference>
<organism evidence="1 2">
    <name type="scientific">Porphyromonas gingivalis F0570</name>
    <dbReference type="NCBI Taxonomy" id="1227271"/>
    <lineage>
        <taxon>Bacteria</taxon>
        <taxon>Pseudomonadati</taxon>
        <taxon>Bacteroidota</taxon>
        <taxon>Bacteroidia</taxon>
        <taxon>Bacteroidales</taxon>
        <taxon>Porphyromonadaceae</taxon>
        <taxon>Porphyromonas</taxon>
    </lineage>
</organism>